<organism evidence="1 2">
    <name type="scientific">Botryotinia calthae</name>
    <dbReference type="NCBI Taxonomy" id="38488"/>
    <lineage>
        <taxon>Eukaryota</taxon>
        <taxon>Fungi</taxon>
        <taxon>Dikarya</taxon>
        <taxon>Ascomycota</taxon>
        <taxon>Pezizomycotina</taxon>
        <taxon>Leotiomycetes</taxon>
        <taxon>Helotiales</taxon>
        <taxon>Sclerotiniaceae</taxon>
        <taxon>Botryotinia</taxon>
    </lineage>
</organism>
<sequence>MYVYSVGVQVSQTFGPGSLNERHFPEPTPHPNEWTTSTLRASEIEAVCCFHGYLISMALKRRATTHEQLDD</sequence>
<dbReference type="AlphaFoldDB" id="A0A4Y8CKY4"/>
<proteinExistence type="predicted"/>
<dbReference type="Proteomes" id="UP000297299">
    <property type="component" value="Unassembled WGS sequence"/>
</dbReference>
<evidence type="ECO:0000313" key="2">
    <source>
        <dbReference type="Proteomes" id="UP000297299"/>
    </source>
</evidence>
<dbReference type="EMBL" id="PHWZ01000629">
    <property type="protein sequence ID" value="TEY34356.1"/>
    <property type="molecule type" value="Genomic_DNA"/>
</dbReference>
<name>A0A4Y8CKY4_9HELO</name>
<keyword evidence="2" id="KW-1185">Reference proteome</keyword>
<protein>
    <submittedName>
        <fullName evidence="1">Uncharacterized protein</fullName>
    </submittedName>
</protein>
<accession>A0A4Y8CKY4</accession>
<evidence type="ECO:0000313" key="1">
    <source>
        <dbReference type="EMBL" id="TEY34356.1"/>
    </source>
</evidence>
<reference evidence="1 2" key="1">
    <citation type="submission" date="2017-11" db="EMBL/GenBank/DDBJ databases">
        <title>Comparative genomics of Botrytis spp.</title>
        <authorList>
            <person name="Valero-Jimenez C.A."/>
            <person name="Tapia P."/>
            <person name="Veloso J."/>
            <person name="Silva-Moreno E."/>
            <person name="Staats M."/>
            <person name="Valdes J.H."/>
            <person name="Van Kan J.A.L."/>
        </authorList>
    </citation>
    <scope>NUCLEOTIDE SEQUENCE [LARGE SCALE GENOMIC DNA]</scope>
    <source>
        <strain evidence="1 2">MUCL2830</strain>
    </source>
</reference>
<comment type="caution">
    <text evidence="1">The sequence shown here is derived from an EMBL/GenBank/DDBJ whole genome shotgun (WGS) entry which is preliminary data.</text>
</comment>
<gene>
    <name evidence="1" type="ORF">BOTCAL_0632g00050</name>
</gene>